<dbReference type="SUPFAM" id="SSF111304">
    <property type="entry name" value="Recombination protein RecR"/>
    <property type="match status" value="1"/>
</dbReference>
<evidence type="ECO:0000256" key="7">
    <source>
        <dbReference type="HAMAP-Rule" id="MF_00017"/>
    </source>
</evidence>
<dbReference type="OrthoDB" id="9802672at2"/>
<comment type="function">
    <text evidence="7">May play a role in DNA repair. It seems to be involved in an RecBC-independent recombinational process of DNA repair. It may act with RecF and RecO.</text>
</comment>
<dbReference type="PROSITE" id="PS01300">
    <property type="entry name" value="RECR"/>
    <property type="match status" value="1"/>
</dbReference>
<dbReference type="GO" id="GO:0008270">
    <property type="term" value="F:zinc ion binding"/>
    <property type="evidence" value="ECO:0007669"/>
    <property type="project" value="UniProtKB-KW"/>
</dbReference>
<reference evidence="9 10" key="1">
    <citation type="submission" date="2015-11" db="EMBL/GenBank/DDBJ databases">
        <title>Draft genome of Sulfurovum riftiae 1812E, a member of the Epsilonproteobacteria isolated from the tube of the deep-sea hydrothermal vent tubewom Riftia pachyptila.</title>
        <authorList>
            <person name="Vetriani C."/>
            <person name="Giovannelli D."/>
        </authorList>
    </citation>
    <scope>NUCLEOTIDE SEQUENCE [LARGE SCALE GENOMIC DNA]</scope>
    <source>
        <strain evidence="9 10">1812E</strain>
    </source>
</reference>
<dbReference type="InterPro" id="IPR000093">
    <property type="entry name" value="DNA_Rcmb_RecR"/>
</dbReference>
<comment type="caution">
    <text evidence="9">The sequence shown here is derived from an EMBL/GenBank/DDBJ whole genome shotgun (WGS) entry which is preliminary data.</text>
</comment>
<dbReference type="Pfam" id="PF21176">
    <property type="entry name" value="RecR_HhH"/>
    <property type="match status" value="1"/>
</dbReference>
<dbReference type="Proteomes" id="UP000075359">
    <property type="component" value="Unassembled WGS sequence"/>
</dbReference>
<evidence type="ECO:0000256" key="5">
    <source>
        <dbReference type="ARBA" id="ARBA00023172"/>
    </source>
</evidence>
<gene>
    <name evidence="7" type="primary">recR</name>
    <name evidence="9" type="ORF">AS592_05480</name>
</gene>
<evidence type="ECO:0000256" key="2">
    <source>
        <dbReference type="ARBA" id="ARBA00022763"/>
    </source>
</evidence>
<keyword evidence="2 7" id="KW-0227">DNA damage</keyword>
<keyword evidence="1 7" id="KW-0479">Metal-binding</keyword>
<feature type="domain" description="Toprim" evidence="8">
    <location>
        <begin position="82"/>
        <end position="166"/>
    </location>
</feature>
<dbReference type="STRING" id="1630136.AS592_05480"/>
<dbReference type="Pfam" id="PF02132">
    <property type="entry name" value="RecR_ZnF"/>
    <property type="match status" value="1"/>
</dbReference>
<accession>A0A151CFJ9</accession>
<dbReference type="PROSITE" id="PS50880">
    <property type="entry name" value="TOPRIM"/>
    <property type="match status" value="1"/>
</dbReference>
<comment type="similarity">
    <text evidence="7">Belongs to the RecR family.</text>
</comment>
<evidence type="ECO:0000259" key="8">
    <source>
        <dbReference type="PROSITE" id="PS50880"/>
    </source>
</evidence>
<name>A0A151CFJ9_9BACT</name>
<dbReference type="RefSeq" id="WP_067331060.1">
    <property type="nucleotide sequence ID" value="NZ_LNKT01000034.1"/>
</dbReference>
<dbReference type="InterPro" id="IPR023627">
    <property type="entry name" value="Rcmb_RecR"/>
</dbReference>
<keyword evidence="6 7" id="KW-0234">DNA repair</keyword>
<dbReference type="PANTHER" id="PTHR30446:SF0">
    <property type="entry name" value="RECOMBINATION PROTEIN RECR"/>
    <property type="match status" value="1"/>
</dbReference>
<dbReference type="Gene3D" id="3.40.1360.10">
    <property type="match status" value="1"/>
</dbReference>
<dbReference type="Pfam" id="PF21175">
    <property type="entry name" value="RecR_C"/>
    <property type="match status" value="1"/>
</dbReference>
<keyword evidence="10" id="KW-1185">Reference proteome</keyword>
<dbReference type="Gene3D" id="6.10.250.240">
    <property type="match status" value="1"/>
</dbReference>
<dbReference type="AlphaFoldDB" id="A0A151CFJ9"/>
<dbReference type="PANTHER" id="PTHR30446">
    <property type="entry name" value="RECOMBINATION PROTEIN RECR"/>
    <property type="match status" value="1"/>
</dbReference>
<keyword evidence="4 7" id="KW-0862">Zinc</keyword>
<organism evidence="9 10">
    <name type="scientific">Sulfurovum riftiae</name>
    <dbReference type="NCBI Taxonomy" id="1630136"/>
    <lineage>
        <taxon>Bacteria</taxon>
        <taxon>Pseudomonadati</taxon>
        <taxon>Campylobacterota</taxon>
        <taxon>Epsilonproteobacteria</taxon>
        <taxon>Campylobacterales</taxon>
        <taxon>Sulfurovaceae</taxon>
        <taxon>Sulfurovum</taxon>
    </lineage>
</organism>
<evidence type="ECO:0000313" key="10">
    <source>
        <dbReference type="Proteomes" id="UP000075359"/>
    </source>
</evidence>
<dbReference type="GO" id="GO:0003677">
    <property type="term" value="F:DNA binding"/>
    <property type="evidence" value="ECO:0007669"/>
    <property type="project" value="UniProtKB-UniRule"/>
</dbReference>
<sequence length="189" mass="21022">MKQYKIEAFENLVEAFGSFPSIGKKSAIRLAYHSVMEDGFAAMKLAHAIETAVNSIHKCSKCHNMSEDELCTICSDPYRDAAKLCIVQSAKDILTIEESGQFDGVYYVISEVRDLDEAHLFYAVEGVEEIIFAFPPSIATDTMILYIEDKLQGLPVKFTKIAQGVPTGVELENIDMMSLSRALEARVKI</sequence>
<dbReference type="Gene3D" id="1.10.8.420">
    <property type="entry name" value="RecR Domain 1"/>
    <property type="match status" value="1"/>
</dbReference>
<evidence type="ECO:0000256" key="4">
    <source>
        <dbReference type="ARBA" id="ARBA00022833"/>
    </source>
</evidence>
<protein>
    <recommendedName>
        <fullName evidence="7">Recombination protein RecR</fullName>
    </recommendedName>
</protein>
<dbReference type="HAMAP" id="MF_00017">
    <property type="entry name" value="RecR"/>
    <property type="match status" value="1"/>
</dbReference>
<dbReference type="GO" id="GO:0006281">
    <property type="term" value="P:DNA repair"/>
    <property type="evidence" value="ECO:0007669"/>
    <property type="project" value="UniProtKB-UniRule"/>
</dbReference>
<evidence type="ECO:0000256" key="6">
    <source>
        <dbReference type="ARBA" id="ARBA00023204"/>
    </source>
</evidence>
<evidence type="ECO:0000256" key="1">
    <source>
        <dbReference type="ARBA" id="ARBA00022723"/>
    </source>
</evidence>
<evidence type="ECO:0000256" key="3">
    <source>
        <dbReference type="ARBA" id="ARBA00022771"/>
    </source>
</evidence>
<proteinExistence type="inferred from homology"/>
<evidence type="ECO:0000313" key="9">
    <source>
        <dbReference type="EMBL" id="KYJ86249.1"/>
    </source>
</evidence>
<dbReference type="NCBIfam" id="TIGR00615">
    <property type="entry name" value="recR"/>
    <property type="match status" value="1"/>
</dbReference>
<dbReference type="InterPro" id="IPR015967">
    <property type="entry name" value="Rcmb_RecR_Znf"/>
</dbReference>
<keyword evidence="3 7" id="KW-0863">Zinc-finger</keyword>
<dbReference type="EMBL" id="LNKT01000034">
    <property type="protein sequence ID" value="KYJ86249.1"/>
    <property type="molecule type" value="Genomic_DNA"/>
</dbReference>
<feature type="zinc finger region" description="C4-type" evidence="7">
    <location>
        <begin position="59"/>
        <end position="74"/>
    </location>
</feature>
<dbReference type="Gene3D" id="3.30.60.80">
    <property type="match status" value="1"/>
</dbReference>
<dbReference type="GO" id="GO:0006310">
    <property type="term" value="P:DNA recombination"/>
    <property type="evidence" value="ECO:0007669"/>
    <property type="project" value="UniProtKB-UniRule"/>
</dbReference>
<dbReference type="InterPro" id="IPR006171">
    <property type="entry name" value="TOPRIM_dom"/>
</dbReference>
<keyword evidence="5 7" id="KW-0233">DNA recombination</keyword>